<feature type="compositionally biased region" description="Acidic residues" evidence="1">
    <location>
        <begin position="109"/>
        <end position="129"/>
    </location>
</feature>
<feature type="region of interest" description="Disordered" evidence="1">
    <location>
        <begin position="162"/>
        <end position="227"/>
    </location>
</feature>
<name>A0A7E4W277_PANRE</name>
<organism evidence="2 3">
    <name type="scientific">Panagrellus redivivus</name>
    <name type="common">Microworm</name>
    <dbReference type="NCBI Taxonomy" id="6233"/>
    <lineage>
        <taxon>Eukaryota</taxon>
        <taxon>Metazoa</taxon>
        <taxon>Ecdysozoa</taxon>
        <taxon>Nematoda</taxon>
        <taxon>Chromadorea</taxon>
        <taxon>Rhabditida</taxon>
        <taxon>Tylenchina</taxon>
        <taxon>Panagrolaimomorpha</taxon>
        <taxon>Panagrolaimoidea</taxon>
        <taxon>Panagrolaimidae</taxon>
        <taxon>Panagrellus</taxon>
    </lineage>
</organism>
<feature type="region of interest" description="Disordered" evidence="1">
    <location>
        <begin position="103"/>
        <end position="129"/>
    </location>
</feature>
<evidence type="ECO:0000313" key="2">
    <source>
        <dbReference type="Proteomes" id="UP000492821"/>
    </source>
</evidence>
<keyword evidence="2" id="KW-1185">Reference proteome</keyword>
<reference evidence="2" key="1">
    <citation type="journal article" date="2013" name="Genetics">
        <title>The draft genome and transcriptome of Panagrellus redivivus are shaped by the harsh demands of a free-living lifestyle.</title>
        <authorList>
            <person name="Srinivasan J."/>
            <person name="Dillman A.R."/>
            <person name="Macchietto M.G."/>
            <person name="Heikkinen L."/>
            <person name="Lakso M."/>
            <person name="Fracchia K.M."/>
            <person name="Antoshechkin I."/>
            <person name="Mortazavi A."/>
            <person name="Wong G."/>
            <person name="Sternberg P.W."/>
        </authorList>
    </citation>
    <scope>NUCLEOTIDE SEQUENCE [LARGE SCALE GENOMIC DNA]</scope>
    <source>
        <strain evidence="2">MT8872</strain>
    </source>
</reference>
<evidence type="ECO:0000313" key="3">
    <source>
        <dbReference type="WBParaSite" id="Pan_g6406.t1"/>
    </source>
</evidence>
<feature type="compositionally biased region" description="Acidic residues" evidence="1">
    <location>
        <begin position="214"/>
        <end position="223"/>
    </location>
</feature>
<accession>A0A7E4W277</accession>
<dbReference type="WBParaSite" id="Pan_g6406.t1">
    <property type="protein sequence ID" value="Pan_g6406.t1"/>
    <property type="gene ID" value="Pan_g6406"/>
</dbReference>
<reference evidence="3" key="2">
    <citation type="submission" date="2020-10" db="UniProtKB">
        <authorList>
            <consortium name="WormBaseParasite"/>
        </authorList>
    </citation>
    <scope>IDENTIFICATION</scope>
</reference>
<sequence>MNTNNVFVNSATNVALIEFELRKARFAQQLALSQRNHKLASQVGTGNDVDEVRSEYAFDMGTSENDLIGCQSGTESGIASDDNCDKHSVYAFDVDDADEVKSVSKDDVVVDSDDDEDKSDFEDDFNGDVIEDLESEYAFDFYGSDVESDYAMYWYTDDECLGWSSDDDDEEDEDDEEDDDVDDGASEYAFDKNADDGVGEPDDNAGDYGSEEHSSDEDEDYADDDKSIVSDYAFDFYGSDGVESEYA</sequence>
<feature type="compositionally biased region" description="Acidic residues" evidence="1">
    <location>
        <begin position="162"/>
        <end position="185"/>
    </location>
</feature>
<proteinExistence type="predicted"/>
<dbReference type="AlphaFoldDB" id="A0A7E4W277"/>
<dbReference type="Proteomes" id="UP000492821">
    <property type="component" value="Unassembled WGS sequence"/>
</dbReference>
<evidence type="ECO:0000256" key="1">
    <source>
        <dbReference type="SAM" id="MobiDB-lite"/>
    </source>
</evidence>
<protein>
    <submittedName>
        <fullName evidence="3">RNA-directed DNA methylation 4</fullName>
    </submittedName>
</protein>